<dbReference type="AlphaFoldDB" id="A0A5B7I6W0"/>
<gene>
    <name evidence="2" type="ORF">E2C01_070970</name>
</gene>
<evidence type="ECO:0000313" key="2">
    <source>
        <dbReference type="EMBL" id="MPC76554.1"/>
    </source>
</evidence>
<feature type="compositionally biased region" description="Polar residues" evidence="1">
    <location>
        <begin position="53"/>
        <end position="73"/>
    </location>
</feature>
<protein>
    <submittedName>
        <fullName evidence="2">Uncharacterized protein</fullName>
    </submittedName>
</protein>
<feature type="region of interest" description="Disordered" evidence="1">
    <location>
        <begin position="1"/>
        <end position="23"/>
    </location>
</feature>
<reference evidence="2 3" key="1">
    <citation type="submission" date="2019-05" db="EMBL/GenBank/DDBJ databases">
        <title>Another draft genome of Portunus trituberculatus and its Hox gene families provides insights of decapod evolution.</title>
        <authorList>
            <person name="Jeong J.-H."/>
            <person name="Song I."/>
            <person name="Kim S."/>
            <person name="Choi T."/>
            <person name="Kim D."/>
            <person name="Ryu S."/>
            <person name="Kim W."/>
        </authorList>
    </citation>
    <scope>NUCLEOTIDE SEQUENCE [LARGE SCALE GENOMIC DNA]</scope>
    <source>
        <tissue evidence="2">Muscle</tissue>
    </source>
</reference>
<proteinExistence type="predicted"/>
<comment type="caution">
    <text evidence="2">The sequence shown here is derived from an EMBL/GenBank/DDBJ whole genome shotgun (WGS) entry which is preliminary data.</text>
</comment>
<dbReference type="Proteomes" id="UP000324222">
    <property type="component" value="Unassembled WGS sequence"/>
</dbReference>
<evidence type="ECO:0000256" key="1">
    <source>
        <dbReference type="SAM" id="MobiDB-lite"/>
    </source>
</evidence>
<name>A0A5B7I6W0_PORTR</name>
<dbReference type="EMBL" id="VSRR010043622">
    <property type="protein sequence ID" value="MPC76554.1"/>
    <property type="molecule type" value="Genomic_DNA"/>
</dbReference>
<evidence type="ECO:0000313" key="3">
    <source>
        <dbReference type="Proteomes" id="UP000324222"/>
    </source>
</evidence>
<feature type="region of interest" description="Disordered" evidence="1">
    <location>
        <begin position="48"/>
        <end position="73"/>
    </location>
</feature>
<organism evidence="2 3">
    <name type="scientific">Portunus trituberculatus</name>
    <name type="common">Swimming crab</name>
    <name type="synonym">Neptunus trituberculatus</name>
    <dbReference type="NCBI Taxonomy" id="210409"/>
    <lineage>
        <taxon>Eukaryota</taxon>
        <taxon>Metazoa</taxon>
        <taxon>Ecdysozoa</taxon>
        <taxon>Arthropoda</taxon>
        <taxon>Crustacea</taxon>
        <taxon>Multicrustacea</taxon>
        <taxon>Malacostraca</taxon>
        <taxon>Eumalacostraca</taxon>
        <taxon>Eucarida</taxon>
        <taxon>Decapoda</taxon>
        <taxon>Pleocyemata</taxon>
        <taxon>Brachyura</taxon>
        <taxon>Eubrachyura</taxon>
        <taxon>Portunoidea</taxon>
        <taxon>Portunidae</taxon>
        <taxon>Portuninae</taxon>
        <taxon>Portunus</taxon>
    </lineage>
</organism>
<keyword evidence="3" id="KW-1185">Reference proteome</keyword>
<sequence length="73" mass="8061">MEKSDSAPNGGGDTFLPHHKPVEETRMQVVSTIIHYRREQQFTHSSALLDPTSLATSVSLNPPSLFNSSKSQH</sequence>
<accession>A0A5B7I6W0</accession>